<evidence type="ECO:0000313" key="2">
    <source>
        <dbReference type="EMBL" id="OHA58669.1"/>
    </source>
</evidence>
<evidence type="ECO:0000256" key="1">
    <source>
        <dbReference type="SAM" id="Phobius"/>
    </source>
</evidence>
<feature type="transmembrane region" description="Helical" evidence="1">
    <location>
        <begin position="49"/>
        <end position="72"/>
    </location>
</feature>
<gene>
    <name evidence="2" type="ORF">A2571_02780</name>
</gene>
<keyword evidence="1" id="KW-0472">Membrane</keyword>
<dbReference type="Proteomes" id="UP000177043">
    <property type="component" value="Unassembled WGS sequence"/>
</dbReference>
<reference evidence="2 3" key="1">
    <citation type="journal article" date="2016" name="Nat. Commun.">
        <title>Thousands of microbial genomes shed light on interconnected biogeochemical processes in an aquifer system.</title>
        <authorList>
            <person name="Anantharaman K."/>
            <person name="Brown C.T."/>
            <person name="Hug L.A."/>
            <person name="Sharon I."/>
            <person name="Castelle C.J."/>
            <person name="Probst A.J."/>
            <person name="Thomas B.C."/>
            <person name="Singh A."/>
            <person name="Wilkins M.J."/>
            <person name="Karaoz U."/>
            <person name="Brodie E.L."/>
            <person name="Williams K.H."/>
            <person name="Hubbard S.S."/>
            <person name="Banfield J.F."/>
        </authorList>
    </citation>
    <scope>NUCLEOTIDE SEQUENCE [LARGE SCALE GENOMIC DNA]</scope>
</reference>
<dbReference type="AlphaFoldDB" id="A0A1G2QF35"/>
<feature type="transmembrane region" description="Helical" evidence="1">
    <location>
        <begin position="123"/>
        <end position="144"/>
    </location>
</feature>
<dbReference type="STRING" id="1802438.A2571_02780"/>
<evidence type="ECO:0000313" key="3">
    <source>
        <dbReference type="Proteomes" id="UP000177043"/>
    </source>
</evidence>
<comment type="caution">
    <text evidence="2">The sequence shown here is derived from an EMBL/GenBank/DDBJ whole genome shotgun (WGS) entry which is preliminary data.</text>
</comment>
<feature type="transmembrane region" description="Helical" evidence="1">
    <location>
        <begin position="84"/>
        <end position="111"/>
    </location>
</feature>
<name>A0A1G2QF35_9BACT</name>
<keyword evidence="1" id="KW-1133">Transmembrane helix</keyword>
<protein>
    <submittedName>
        <fullName evidence="2">Uncharacterized protein</fullName>
    </submittedName>
</protein>
<proteinExistence type="predicted"/>
<organism evidence="2 3">
    <name type="scientific">Candidatus Vogelbacteria bacterium RIFOXYD1_FULL_44_32</name>
    <dbReference type="NCBI Taxonomy" id="1802438"/>
    <lineage>
        <taxon>Bacteria</taxon>
        <taxon>Candidatus Vogeliibacteriota</taxon>
    </lineage>
</organism>
<sequence>MIHKSRALPSARAKFLYLIFIFVTISHQQRSKIDAQSGLSYNHKYMKKLQIFLALGITIPYILASLYGLYAYGNDMDPGDWDGIEIIMFLMLIAWPLIAICFLSFISRMIYLKVKQRPVWPEFICFTKSLIILGVIAIGLWNFAGYCNKNKCGFLPTREIPKNSMYDN</sequence>
<accession>A0A1G2QF35</accession>
<dbReference type="EMBL" id="MHTJ01000003">
    <property type="protein sequence ID" value="OHA58669.1"/>
    <property type="molecule type" value="Genomic_DNA"/>
</dbReference>
<keyword evidence="1" id="KW-0812">Transmembrane</keyword>